<reference evidence="9" key="1">
    <citation type="submission" date="2016-10" db="EMBL/GenBank/DDBJ databases">
        <authorList>
            <person name="Varghese N."/>
            <person name="Submissions S."/>
        </authorList>
    </citation>
    <scope>NUCLEOTIDE SEQUENCE [LARGE SCALE GENOMIC DNA]</scope>
    <source>
        <strain evidence="9">CGMCC 1.1761</strain>
    </source>
</reference>
<dbReference type="PANTHER" id="PTHR43867:SF2">
    <property type="entry name" value="CELLULOSE SYNTHASE CATALYTIC SUBUNIT A [UDP-FORMING]"/>
    <property type="match status" value="1"/>
</dbReference>
<dbReference type="GO" id="GO:0016020">
    <property type="term" value="C:membrane"/>
    <property type="evidence" value="ECO:0007669"/>
    <property type="project" value="UniProtKB-SubCell"/>
</dbReference>
<keyword evidence="4 7" id="KW-0812">Transmembrane</keyword>
<name>A0A1G4TBS4_9HYPH</name>
<evidence type="ECO:0000256" key="3">
    <source>
        <dbReference type="ARBA" id="ARBA00022679"/>
    </source>
</evidence>
<evidence type="ECO:0000256" key="2">
    <source>
        <dbReference type="ARBA" id="ARBA00022676"/>
    </source>
</evidence>
<comment type="subcellular location">
    <subcellularLocation>
        <location evidence="1">Membrane</location>
        <topology evidence="1">Multi-pass membrane protein</topology>
    </subcellularLocation>
</comment>
<dbReference type="Gene3D" id="3.90.550.10">
    <property type="entry name" value="Spore Coat Polysaccharide Biosynthesis Protein SpsA, Chain A"/>
    <property type="match status" value="1"/>
</dbReference>
<evidence type="ECO:0000313" key="9">
    <source>
        <dbReference type="Proteomes" id="UP000198889"/>
    </source>
</evidence>
<sequence>MTQVVRGRACAPLEALDLGDIPVEAAGIAHRLDPSVLHNARRRADRIGVGIDETLLAAGHVSPDDLAEAGARQLGVPFEPLDPSIFTAPARLSARDVVAVPRSGVMRAADGRLVIAARGRRLRHLAATLDERPELRRRVSLTTPERLASFVRWRFARQLGWSAAFELRDCQPRLSAGTLTTSRYLFGLAALALAALFLTATATSFFGAWVLPGLVALMLVGSATLKLAACTTPPQAPPRPMRDDGALPDYSLIVPLYREARVVPQLVDALYALDYPREKLQVLLVIEADDEPTATALALHARRPGFEVIVAPDVGPRTKPKALNAALPFARGAVVGIYDAEDVPDPLQLRQVCTALKARRNQRIGCVQARLVIDNLADGWIPQQFAAEYAGYFDVVLPMLGRCRLPLPLGGTSNHFRREALDAVSGWDPFNVTEDADLGVRLARAGWGTEVIASATDEEAPRRLGAWMRQRTRWYKGWMQTLLVHARQPLLMGRTAGWPGTLTLLFLLGSGTAAALLHPVLVVSLLLDLVAAPRQYPSFMASLLDAIWFGVLLAGLLGVVLSTFMGMHRRGVPGIARVAALMPVYWLMMSAAAWRALVELAIAPSRWAKTEHGLARTSRRRQRLRPVVRFRSSGAVRPRPPLGAASS</sequence>
<dbReference type="InterPro" id="IPR037257">
    <property type="entry name" value="T2SS_E_N_sf"/>
</dbReference>
<gene>
    <name evidence="8" type="ORF">SAMN05660859_2765</name>
</gene>
<evidence type="ECO:0000256" key="4">
    <source>
        <dbReference type="ARBA" id="ARBA00022692"/>
    </source>
</evidence>
<dbReference type="Pfam" id="PF13641">
    <property type="entry name" value="Glyco_tranf_2_3"/>
    <property type="match status" value="1"/>
</dbReference>
<protein>
    <submittedName>
        <fullName evidence="8">Glycosyltransferase, catalytic subunit of cellulose synthase and poly-beta-1,6-N-acetylglucosamine synthase</fullName>
    </submittedName>
</protein>
<keyword evidence="5 7" id="KW-1133">Transmembrane helix</keyword>
<organism evidence="8 9">
    <name type="scientific">Ancylobacter rudongensis</name>
    <dbReference type="NCBI Taxonomy" id="177413"/>
    <lineage>
        <taxon>Bacteria</taxon>
        <taxon>Pseudomonadati</taxon>
        <taxon>Pseudomonadota</taxon>
        <taxon>Alphaproteobacteria</taxon>
        <taxon>Hyphomicrobiales</taxon>
        <taxon>Xanthobacteraceae</taxon>
        <taxon>Ancylobacter</taxon>
    </lineage>
</organism>
<dbReference type="PANTHER" id="PTHR43867">
    <property type="entry name" value="CELLULOSE SYNTHASE CATALYTIC SUBUNIT A [UDP-FORMING]"/>
    <property type="match status" value="1"/>
</dbReference>
<dbReference type="GO" id="GO:0016757">
    <property type="term" value="F:glycosyltransferase activity"/>
    <property type="evidence" value="ECO:0007669"/>
    <property type="project" value="UniProtKB-KW"/>
</dbReference>
<feature type="transmembrane region" description="Helical" evidence="7">
    <location>
        <begin position="547"/>
        <end position="566"/>
    </location>
</feature>
<feature type="transmembrane region" description="Helical" evidence="7">
    <location>
        <begin position="184"/>
        <end position="203"/>
    </location>
</feature>
<feature type="transmembrane region" description="Helical" evidence="7">
    <location>
        <begin position="502"/>
        <end position="527"/>
    </location>
</feature>
<dbReference type="SUPFAM" id="SSF160246">
    <property type="entry name" value="EspE N-terminal domain-like"/>
    <property type="match status" value="1"/>
</dbReference>
<feature type="transmembrane region" description="Helical" evidence="7">
    <location>
        <begin position="209"/>
        <end position="229"/>
    </location>
</feature>
<dbReference type="SUPFAM" id="SSF53448">
    <property type="entry name" value="Nucleotide-diphospho-sugar transferases"/>
    <property type="match status" value="1"/>
</dbReference>
<dbReference type="Proteomes" id="UP000198889">
    <property type="component" value="Unassembled WGS sequence"/>
</dbReference>
<evidence type="ECO:0000256" key="1">
    <source>
        <dbReference type="ARBA" id="ARBA00004141"/>
    </source>
</evidence>
<keyword evidence="6 7" id="KW-0472">Membrane</keyword>
<keyword evidence="2" id="KW-0328">Glycosyltransferase</keyword>
<keyword evidence="9" id="KW-1185">Reference proteome</keyword>
<dbReference type="AlphaFoldDB" id="A0A1G4TBS4"/>
<evidence type="ECO:0000313" key="8">
    <source>
        <dbReference type="EMBL" id="SCW78195.1"/>
    </source>
</evidence>
<dbReference type="STRING" id="177413.SAMN05660859_2765"/>
<evidence type="ECO:0000256" key="7">
    <source>
        <dbReference type="SAM" id="Phobius"/>
    </source>
</evidence>
<evidence type="ECO:0000256" key="5">
    <source>
        <dbReference type="ARBA" id="ARBA00022989"/>
    </source>
</evidence>
<accession>A0A1G4TBS4</accession>
<evidence type="ECO:0000256" key="6">
    <source>
        <dbReference type="ARBA" id="ARBA00023136"/>
    </source>
</evidence>
<dbReference type="InterPro" id="IPR050321">
    <property type="entry name" value="Glycosyltr_2/OpgH_subfam"/>
</dbReference>
<feature type="transmembrane region" description="Helical" evidence="7">
    <location>
        <begin position="578"/>
        <end position="597"/>
    </location>
</feature>
<proteinExistence type="predicted"/>
<dbReference type="InterPro" id="IPR029044">
    <property type="entry name" value="Nucleotide-diphossugar_trans"/>
</dbReference>
<keyword evidence="3 8" id="KW-0808">Transferase</keyword>
<dbReference type="EMBL" id="FMTP01000004">
    <property type="protein sequence ID" value="SCW78195.1"/>
    <property type="molecule type" value="Genomic_DNA"/>
</dbReference>
<dbReference type="RefSeq" id="WP_091440577.1">
    <property type="nucleotide sequence ID" value="NZ_FMTP01000004.1"/>
</dbReference>